<dbReference type="Proteomes" id="UP001295794">
    <property type="component" value="Unassembled WGS sequence"/>
</dbReference>
<evidence type="ECO:0000256" key="1">
    <source>
        <dbReference type="ARBA" id="ARBA00004613"/>
    </source>
</evidence>
<dbReference type="GO" id="GO:0071555">
    <property type="term" value="P:cell wall organization"/>
    <property type="evidence" value="ECO:0007669"/>
    <property type="project" value="UniProtKB-KW"/>
</dbReference>
<dbReference type="InterPro" id="IPR012334">
    <property type="entry name" value="Pectin_lyas_fold"/>
</dbReference>
<dbReference type="GO" id="GO:0000272">
    <property type="term" value="P:polysaccharide catabolic process"/>
    <property type="evidence" value="ECO:0007669"/>
    <property type="project" value="UniProtKB-KW"/>
</dbReference>
<dbReference type="PANTHER" id="PTHR31736">
    <property type="match status" value="1"/>
</dbReference>
<keyword evidence="6" id="KW-1015">Disulfide bond</keyword>
<evidence type="ECO:0000256" key="12">
    <source>
        <dbReference type="ARBA" id="ARBA00037312"/>
    </source>
</evidence>
<evidence type="ECO:0000256" key="11">
    <source>
        <dbReference type="ARBA" id="ARBA00023326"/>
    </source>
</evidence>
<dbReference type="EC" id="3.2.1.67" evidence="13"/>
<name>A0AAD2H5K1_9AGAR</name>
<evidence type="ECO:0000256" key="4">
    <source>
        <dbReference type="ARBA" id="ARBA00022729"/>
    </source>
</evidence>
<evidence type="ECO:0000256" key="13">
    <source>
        <dbReference type="ARBA" id="ARBA00038933"/>
    </source>
</evidence>
<comment type="subcellular location">
    <subcellularLocation>
        <location evidence="1">Secreted</location>
    </subcellularLocation>
</comment>
<comment type="catalytic activity">
    <reaction evidence="14">
        <text>[(1-&gt;4)-alpha-D-galacturonosyl](n) + H2O = alpha-D-galacturonate + [(1-&gt;4)-alpha-D-galacturonosyl](n-1)</text>
        <dbReference type="Rhea" id="RHEA:14117"/>
        <dbReference type="Rhea" id="RHEA-COMP:14570"/>
        <dbReference type="Rhea" id="RHEA-COMP:14572"/>
        <dbReference type="ChEBI" id="CHEBI:15377"/>
        <dbReference type="ChEBI" id="CHEBI:58658"/>
        <dbReference type="ChEBI" id="CHEBI:140523"/>
        <dbReference type="EC" id="3.2.1.67"/>
    </reaction>
</comment>
<dbReference type="GO" id="GO:0047911">
    <property type="term" value="F:galacturan 1,4-alpha-galacturonidase activity"/>
    <property type="evidence" value="ECO:0007669"/>
    <property type="project" value="UniProtKB-EC"/>
</dbReference>
<sequence length="465" mass="49431">MRGPALMWRAPCDLLGPITQNAAGPPGNILVQEAGGRRLAGSTTMQLLLNLCLFVLALGAGARARGEKGEAVEELKGKCTLKASGGDDAPQFLKAVHSCSEVIIPKSATLNIATRLNMTGVSNKHIRVKGTIRFNPDIPYWSNNAFPFAYQTQITFWILGGENIRIDGGGTIDGAGQPWYNAFATNKTLARPIMLTIFGAKHVVIEDLKMINSPEWFHFVNNAQDVTYNKLNISAVNALGTEAKNTDGWDIYRSSDGEPLSIAAIFRSPSIPVTIKNSIINNGDDCVSLKPNVTNVLVSNLKCNGSHGISIGSLGQYPGVFDFIENFVATDVVMSNGQNGARIKAFAGPNVGSGIVRNITFNHFSESLVNNPVVVDQCYMTNATACAAFPSNVLIQDVWFNNISGTGSGSLVAKIACSPGSRCSDINVNNFTLSAAPGQGSAVYQCQNTHLNGNAAGLFPTCTVT</sequence>
<organism evidence="17 18">
    <name type="scientific">Mycena citricolor</name>
    <dbReference type="NCBI Taxonomy" id="2018698"/>
    <lineage>
        <taxon>Eukaryota</taxon>
        <taxon>Fungi</taxon>
        <taxon>Dikarya</taxon>
        <taxon>Basidiomycota</taxon>
        <taxon>Agaricomycotina</taxon>
        <taxon>Agaricomycetes</taxon>
        <taxon>Agaricomycetidae</taxon>
        <taxon>Agaricales</taxon>
        <taxon>Marasmiineae</taxon>
        <taxon>Mycenaceae</taxon>
        <taxon>Mycena</taxon>
    </lineage>
</organism>
<keyword evidence="5 16" id="KW-0378">Hydrolase</keyword>
<dbReference type="AlphaFoldDB" id="A0AAD2H5K1"/>
<keyword evidence="9 16" id="KW-0326">Glycosidase</keyword>
<feature type="active site" evidence="15">
    <location>
        <position position="307"/>
    </location>
</feature>
<dbReference type="PROSITE" id="PS00502">
    <property type="entry name" value="POLYGALACTURONASE"/>
    <property type="match status" value="1"/>
</dbReference>
<dbReference type="InterPro" id="IPR011050">
    <property type="entry name" value="Pectin_lyase_fold/virulence"/>
</dbReference>
<dbReference type="Gene3D" id="2.160.20.10">
    <property type="entry name" value="Single-stranded right-handed beta-helix, Pectin lyase-like"/>
    <property type="match status" value="1"/>
</dbReference>
<evidence type="ECO:0000256" key="15">
    <source>
        <dbReference type="PROSITE-ProRule" id="PRU10052"/>
    </source>
</evidence>
<evidence type="ECO:0000256" key="5">
    <source>
        <dbReference type="ARBA" id="ARBA00022801"/>
    </source>
</evidence>
<dbReference type="EMBL" id="CAVNYO010000149">
    <property type="protein sequence ID" value="CAK5269527.1"/>
    <property type="molecule type" value="Genomic_DNA"/>
</dbReference>
<reference evidence="17" key="1">
    <citation type="submission" date="2023-11" db="EMBL/GenBank/DDBJ databases">
        <authorList>
            <person name="De Vega J J."/>
            <person name="De Vega J J."/>
        </authorList>
    </citation>
    <scope>NUCLEOTIDE SEQUENCE</scope>
</reference>
<keyword evidence="7" id="KW-0325">Glycoprotein</keyword>
<dbReference type="GO" id="GO:0004650">
    <property type="term" value="F:polygalacturonase activity"/>
    <property type="evidence" value="ECO:0007669"/>
    <property type="project" value="InterPro"/>
</dbReference>
<comment type="similarity">
    <text evidence="2 16">Belongs to the glycosyl hydrolase 28 family.</text>
</comment>
<evidence type="ECO:0000256" key="3">
    <source>
        <dbReference type="ARBA" id="ARBA00022525"/>
    </source>
</evidence>
<evidence type="ECO:0000256" key="6">
    <source>
        <dbReference type="ARBA" id="ARBA00023157"/>
    </source>
</evidence>
<evidence type="ECO:0000256" key="7">
    <source>
        <dbReference type="ARBA" id="ARBA00023180"/>
    </source>
</evidence>
<keyword evidence="18" id="KW-1185">Reference proteome</keyword>
<evidence type="ECO:0000256" key="9">
    <source>
        <dbReference type="ARBA" id="ARBA00023295"/>
    </source>
</evidence>
<evidence type="ECO:0000313" key="18">
    <source>
        <dbReference type="Proteomes" id="UP001295794"/>
    </source>
</evidence>
<dbReference type="PANTHER" id="PTHR31736:SF12">
    <property type="entry name" value="EXO-POLYGALACTURONASE, PUTATIVE-RELATED"/>
    <property type="match status" value="1"/>
</dbReference>
<comment type="caution">
    <text evidence="17">The sequence shown here is derived from an EMBL/GenBank/DDBJ whole genome shotgun (WGS) entry which is preliminary data.</text>
</comment>
<keyword evidence="8" id="KW-0119">Carbohydrate metabolism</keyword>
<keyword evidence="3" id="KW-0964">Secreted</keyword>
<protein>
    <recommendedName>
        <fullName evidence="13">galacturonan 1,4-alpha-galacturonidase</fullName>
        <ecNumber evidence="13">3.2.1.67</ecNumber>
    </recommendedName>
</protein>
<dbReference type="Pfam" id="PF00295">
    <property type="entry name" value="Glyco_hydro_28"/>
    <property type="match status" value="1"/>
</dbReference>
<proteinExistence type="inferred from homology"/>
<gene>
    <name evidence="17" type="ORF">MYCIT1_LOCUS13323</name>
</gene>
<evidence type="ECO:0000313" key="17">
    <source>
        <dbReference type="EMBL" id="CAK5269527.1"/>
    </source>
</evidence>
<dbReference type="SUPFAM" id="SSF51126">
    <property type="entry name" value="Pectin lyase-like"/>
    <property type="match status" value="1"/>
</dbReference>
<dbReference type="InterPro" id="IPR000743">
    <property type="entry name" value="Glyco_hydro_28"/>
</dbReference>
<evidence type="ECO:0000256" key="2">
    <source>
        <dbReference type="ARBA" id="ARBA00008834"/>
    </source>
</evidence>
<comment type="function">
    <text evidence="12">Specific in hydrolyzing the terminal glycosidic bond of polygalacturonic acid and oligogalacturonates.</text>
</comment>
<evidence type="ECO:0000256" key="14">
    <source>
        <dbReference type="ARBA" id="ARBA00048766"/>
    </source>
</evidence>
<evidence type="ECO:0000256" key="16">
    <source>
        <dbReference type="RuleBase" id="RU361169"/>
    </source>
</evidence>
<evidence type="ECO:0000256" key="8">
    <source>
        <dbReference type="ARBA" id="ARBA00023277"/>
    </source>
</evidence>
<keyword evidence="4" id="KW-0732">Signal</keyword>
<dbReference type="GO" id="GO:0005576">
    <property type="term" value="C:extracellular region"/>
    <property type="evidence" value="ECO:0007669"/>
    <property type="project" value="UniProtKB-SubCell"/>
</dbReference>
<accession>A0AAD2H5K1</accession>
<keyword evidence="10" id="KW-0961">Cell wall biogenesis/degradation</keyword>
<evidence type="ECO:0000256" key="10">
    <source>
        <dbReference type="ARBA" id="ARBA00023316"/>
    </source>
</evidence>
<keyword evidence="11" id="KW-0624">Polysaccharide degradation</keyword>